<organism evidence="1 2">
    <name type="scientific">Exophiala aquamarina CBS 119918</name>
    <dbReference type="NCBI Taxonomy" id="1182545"/>
    <lineage>
        <taxon>Eukaryota</taxon>
        <taxon>Fungi</taxon>
        <taxon>Dikarya</taxon>
        <taxon>Ascomycota</taxon>
        <taxon>Pezizomycotina</taxon>
        <taxon>Eurotiomycetes</taxon>
        <taxon>Chaetothyriomycetidae</taxon>
        <taxon>Chaetothyriales</taxon>
        <taxon>Herpotrichiellaceae</taxon>
        <taxon>Exophiala</taxon>
    </lineage>
</organism>
<reference evidence="1 2" key="1">
    <citation type="submission" date="2013-03" db="EMBL/GenBank/DDBJ databases">
        <title>The Genome Sequence of Exophiala aquamarina CBS 119918.</title>
        <authorList>
            <consortium name="The Broad Institute Genomics Platform"/>
            <person name="Cuomo C."/>
            <person name="de Hoog S."/>
            <person name="Gorbushina A."/>
            <person name="Walker B."/>
            <person name="Young S.K."/>
            <person name="Zeng Q."/>
            <person name="Gargeya S."/>
            <person name="Fitzgerald M."/>
            <person name="Haas B."/>
            <person name="Abouelleil A."/>
            <person name="Allen A.W."/>
            <person name="Alvarado L."/>
            <person name="Arachchi H.M."/>
            <person name="Berlin A.M."/>
            <person name="Chapman S.B."/>
            <person name="Gainer-Dewar J."/>
            <person name="Goldberg J."/>
            <person name="Griggs A."/>
            <person name="Gujja S."/>
            <person name="Hansen M."/>
            <person name="Howarth C."/>
            <person name="Imamovic A."/>
            <person name="Ireland A."/>
            <person name="Larimer J."/>
            <person name="McCowan C."/>
            <person name="Murphy C."/>
            <person name="Pearson M."/>
            <person name="Poon T.W."/>
            <person name="Priest M."/>
            <person name="Roberts A."/>
            <person name="Saif S."/>
            <person name="Shea T."/>
            <person name="Sisk P."/>
            <person name="Sykes S."/>
            <person name="Wortman J."/>
            <person name="Nusbaum C."/>
            <person name="Birren B."/>
        </authorList>
    </citation>
    <scope>NUCLEOTIDE SEQUENCE [LARGE SCALE GENOMIC DNA]</scope>
    <source>
        <strain evidence="1 2">CBS 119918</strain>
    </source>
</reference>
<sequence>MSTWVYPPIAPNELRKAEDTSLVRKLELQWFLESLQPSLGALKEGLEDCAALLAPKEPGSTLVLSSLRSESVKGFVTRVGTKLVKGDIHLRLTTLPPNTPRGTTTSTPSTRLIFVASPSSSDILLPQLFAVKSLVNDALDIIDVSRWTGQSTDSSFMSGQLKLLHDHLREAKACLKGSGPRNDVDPVPGADWWTNSPDENTFQPPLGEHLSLHFTIQDAHLVLTVRTLAPTSPGGTPSTPNESAFSLSGFSLRSKLLGLGPKPPNHDEMGEIFEWRGRQDVIVREKVRVETADPSLLSIAAKLSALEHEVARWRLNLRIILTGDVEED</sequence>
<dbReference type="STRING" id="1182545.A0A072PDI8"/>
<evidence type="ECO:0000313" key="1">
    <source>
        <dbReference type="EMBL" id="KEF57926.1"/>
    </source>
</evidence>
<comment type="caution">
    <text evidence="1">The sequence shown here is derived from an EMBL/GenBank/DDBJ whole genome shotgun (WGS) entry which is preliminary data.</text>
</comment>
<dbReference type="Pfam" id="PF10259">
    <property type="entry name" value="Rogdi_lz"/>
    <property type="match status" value="1"/>
</dbReference>
<dbReference type="Proteomes" id="UP000027920">
    <property type="component" value="Unassembled WGS sequence"/>
</dbReference>
<dbReference type="PANTHER" id="PTHR13618:SF1">
    <property type="entry name" value="PROTEIN ROGDI HOMOLOG"/>
    <property type="match status" value="1"/>
</dbReference>
<gene>
    <name evidence="1" type="ORF">A1O9_05848</name>
</gene>
<dbReference type="AlphaFoldDB" id="A0A072PDI8"/>
<dbReference type="OrthoDB" id="66510at2759"/>
<accession>A0A072PDI8</accession>
<evidence type="ECO:0008006" key="3">
    <source>
        <dbReference type="Google" id="ProtNLM"/>
    </source>
</evidence>
<dbReference type="RefSeq" id="XP_013260516.1">
    <property type="nucleotide sequence ID" value="XM_013405062.1"/>
</dbReference>
<dbReference type="GO" id="GO:0043291">
    <property type="term" value="C:RAVE complex"/>
    <property type="evidence" value="ECO:0007669"/>
    <property type="project" value="TreeGrafter"/>
</dbReference>
<proteinExistence type="predicted"/>
<keyword evidence="2" id="KW-1185">Reference proteome</keyword>
<dbReference type="EMBL" id="AMGV01000004">
    <property type="protein sequence ID" value="KEF57926.1"/>
    <property type="molecule type" value="Genomic_DNA"/>
</dbReference>
<dbReference type="PANTHER" id="PTHR13618">
    <property type="entry name" value="LEUCINE ZIPPER CONTAINING TRANSCRIPTION FACTOR LZF1"/>
    <property type="match status" value="1"/>
</dbReference>
<dbReference type="GeneID" id="25280769"/>
<protein>
    <recommendedName>
        <fullName evidence="3">RAVE subunit 2/Rogdi</fullName>
    </recommendedName>
</protein>
<dbReference type="InterPro" id="IPR028241">
    <property type="entry name" value="RAVE2/Rogdi"/>
</dbReference>
<name>A0A072PDI8_9EURO</name>
<evidence type="ECO:0000313" key="2">
    <source>
        <dbReference type="Proteomes" id="UP000027920"/>
    </source>
</evidence>
<dbReference type="VEuPathDB" id="FungiDB:A1O9_05848"/>
<dbReference type="HOGENOM" id="CLU_043442_0_0_1"/>